<dbReference type="EMBL" id="JBHRSZ010000006">
    <property type="protein sequence ID" value="MFC3152221.1"/>
    <property type="molecule type" value="Genomic_DNA"/>
</dbReference>
<name>A0ABV7HHG2_9GAMM</name>
<keyword evidence="2" id="KW-1185">Reference proteome</keyword>
<dbReference type="RefSeq" id="WP_386722129.1">
    <property type="nucleotide sequence ID" value="NZ_JBHRSZ010000006.1"/>
</dbReference>
<evidence type="ECO:0000313" key="2">
    <source>
        <dbReference type="Proteomes" id="UP001595476"/>
    </source>
</evidence>
<proteinExistence type="predicted"/>
<reference evidence="2" key="1">
    <citation type="journal article" date="2019" name="Int. J. Syst. Evol. Microbiol.">
        <title>The Global Catalogue of Microorganisms (GCM) 10K type strain sequencing project: providing services to taxonomists for standard genome sequencing and annotation.</title>
        <authorList>
            <consortium name="The Broad Institute Genomics Platform"/>
            <consortium name="The Broad Institute Genome Sequencing Center for Infectious Disease"/>
            <person name="Wu L."/>
            <person name="Ma J."/>
        </authorList>
    </citation>
    <scope>NUCLEOTIDE SEQUENCE [LARGE SCALE GENOMIC DNA]</scope>
    <source>
        <strain evidence="2">KCTC 52438</strain>
    </source>
</reference>
<accession>A0ABV7HHG2</accession>
<gene>
    <name evidence="1" type="ORF">ACFOEK_14380</name>
</gene>
<organism evidence="1 2">
    <name type="scientific">Litoribrevibacter euphylliae</name>
    <dbReference type="NCBI Taxonomy" id="1834034"/>
    <lineage>
        <taxon>Bacteria</taxon>
        <taxon>Pseudomonadati</taxon>
        <taxon>Pseudomonadota</taxon>
        <taxon>Gammaproteobacteria</taxon>
        <taxon>Oceanospirillales</taxon>
        <taxon>Oceanospirillaceae</taxon>
        <taxon>Litoribrevibacter</taxon>
    </lineage>
</organism>
<comment type="caution">
    <text evidence="1">The sequence shown here is derived from an EMBL/GenBank/DDBJ whole genome shotgun (WGS) entry which is preliminary data.</text>
</comment>
<protein>
    <submittedName>
        <fullName evidence="1">Uncharacterized protein</fullName>
    </submittedName>
</protein>
<dbReference type="Proteomes" id="UP001595476">
    <property type="component" value="Unassembled WGS sequence"/>
</dbReference>
<sequence>MELKLPKAFKQKFSRAKSLTSELLFFEILSQQNNFDEALEKLCTAIIDFNRSHHPLWSDRSTFLGINILIPLSLKSDKYIPSLIHLLNSIHLDREMALSSDLDRLFNHHPWTPYTIELLTARATILKGKHGTKQVKQQLQTRSLQDFLETETNQNLLLEKLTEYALLHYSELGGEFNPEEVITHALKPFKGISEVFSYKSKFLRQSFIEHFPNYLPCHSHLFNDHHPR</sequence>
<evidence type="ECO:0000313" key="1">
    <source>
        <dbReference type="EMBL" id="MFC3152221.1"/>
    </source>
</evidence>